<evidence type="ECO:0000313" key="3">
    <source>
        <dbReference type="Proteomes" id="UP001141552"/>
    </source>
</evidence>
<accession>A0A9Q0G875</accession>
<dbReference type="Pfam" id="PF14111">
    <property type="entry name" value="DUF4283"/>
    <property type="match status" value="1"/>
</dbReference>
<dbReference type="InterPro" id="IPR025558">
    <property type="entry name" value="DUF4283"/>
</dbReference>
<dbReference type="Proteomes" id="UP001141552">
    <property type="component" value="Unassembled WGS sequence"/>
</dbReference>
<name>A0A9Q0G875_9ROSI</name>
<reference evidence="2" key="2">
    <citation type="journal article" date="2023" name="Plants (Basel)">
        <title>Annotation of the Turnera subulata (Passifloraceae) Draft Genome Reveals the S-Locus Evolved after the Divergence of Turneroideae from Passifloroideae in a Stepwise Manner.</title>
        <authorList>
            <person name="Henning P.M."/>
            <person name="Roalson E.H."/>
            <person name="Mir W."/>
            <person name="McCubbin A.G."/>
            <person name="Shore J.S."/>
        </authorList>
    </citation>
    <scope>NUCLEOTIDE SEQUENCE</scope>
    <source>
        <strain evidence="2">F60SS</strain>
    </source>
</reference>
<protein>
    <recommendedName>
        <fullName evidence="1">DUF4283 domain-containing protein</fullName>
    </recommendedName>
</protein>
<gene>
    <name evidence="2" type="ORF">Tsubulata_036581</name>
</gene>
<evidence type="ECO:0000313" key="2">
    <source>
        <dbReference type="EMBL" id="KAJ4845389.1"/>
    </source>
</evidence>
<organism evidence="2 3">
    <name type="scientific">Turnera subulata</name>
    <dbReference type="NCBI Taxonomy" id="218843"/>
    <lineage>
        <taxon>Eukaryota</taxon>
        <taxon>Viridiplantae</taxon>
        <taxon>Streptophyta</taxon>
        <taxon>Embryophyta</taxon>
        <taxon>Tracheophyta</taxon>
        <taxon>Spermatophyta</taxon>
        <taxon>Magnoliopsida</taxon>
        <taxon>eudicotyledons</taxon>
        <taxon>Gunneridae</taxon>
        <taxon>Pentapetalae</taxon>
        <taxon>rosids</taxon>
        <taxon>fabids</taxon>
        <taxon>Malpighiales</taxon>
        <taxon>Passifloraceae</taxon>
        <taxon>Turnera</taxon>
    </lineage>
</organism>
<dbReference type="PANTHER" id="PTHR31286">
    <property type="entry name" value="GLYCINE-RICH CELL WALL STRUCTURAL PROTEIN 1.8-LIKE"/>
    <property type="match status" value="1"/>
</dbReference>
<proteinExistence type="predicted"/>
<dbReference type="OrthoDB" id="1108329at2759"/>
<evidence type="ECO:0000259" key="1">
    <source>
        <dbReference type="Pfam" id="PF14111"/>
    </source>
</evidence>
<dbReference type="InterPro" id="IPR040256">
    <property type="entry name" value="At4g02000-like"/>
</dbReference>
<sequence length="355" mass="40247">MDDLQQSSYAPVLRDITPQPVLQIPKDREGGRQFYKHVLVAKLVSDKRFSPIVLRNIYVRAWSLNNRLDVKEVGNNLFLLSFEDPDDRFRIMMETHWSMAGYHLVIKEWSSNKSLLEVDFSLSKCWVQCHGLCPSQLSKENGWLIGKLFESCFAVDMTDDNKLSYNSILRLRVLFNVHKPLVPDFFMLSLLACKLSFLPPCPPFTQGRFGLWMKAEAGFAKWLFSKIDWPRNQSESSTVPVSSVLGNPPASDHGGLSVHPLPSHVEDTVSKQVLARCVRESSTDAMQDSSMLTPGDCVPHYQPKQYDLSSNIAELFVLNHEAQPSLCDLPLIELRSTQFDSPRNSRLGSSSLHSF</sequence>
<dbReference type="PANTHER" id="PTHR31286:SF178">
    <property type="entry name" value="DUF4283 DOMAIN-CONTAINING PROTEIN"/>
    <property type="match status" value="1"/>
</dbReference>
<feature type="domain" description="DUF4283" evidence="1">
    <location>
        <begin position="36"/>
        <end position="114"/>
    </location>
</feature>
<comment type="caution">
    <text evidence="2">The sequence shown here is derived from an EMBL/GenBank/DDBJ whole genome shotgun (WGS) entry which is preliminary data.</text>
</comment>
<keyword evidence="3" id="KW-1185">Reference proteome</keyword>
<dbReference type="EMBL" id="JAKUCV010001690">
    <property type="protein sequence ID" value="KAJ4845389.1"/>
    <property type="molecule type" value="Genomic_DNA"/>
</dbReference>
<reference evidence="2" key="1">
    <citation type="submission" date="2022-02" db="EMBL/GenBank/DDBJ databases">
        <authorList>
            <person name="Henning P.M."/>
            <person name="McCubbin A.G."/>
            <person name="Shore J.S."/>
        </authorList>
    </citation>
    <scope>NUCLEOTIDE SEQUENCE</scope>
    <source>
        <strain evidence="2">F60SS</strain>
        <tissue evidence="2">Leaves</tissue>
    </source>
</reference>
<dbReference type="AlphaFoldDB" id="A0A9Q0G875"/>